<comment type="caution">
    <text evidence="1">The sequence shown here is derived from an EMBL/GenBank/DDBJ whole genome shotgun (WGS) entry which is preliminary data.</text>
</comment>
<gene>
    <name evidence="1" type="ORF">LCGC14_1987150</name>
</gene>
<dbReference type="EMBL" id="LAZR01022338">
    <property type="protein sequence ID" value="KKL82201.1"/>
    <property type="molecule type" value="Genomic_DNA"/>
</dbReference>
<accession>A0A0F9FV65</accession>
<name>A0A0F9FV65_9ZZZZ</name>
<organism evidence="1">
    <name type="scientific">marine sediment metagenome</name>
    <dbReference type="NCBI Taxonomy" id="412755"/>
    <lineage>
        <taxon>unclassified sequences</taxon>
        <taxon>metagenomes</taxon>
        <taxon>ecological metagenomes</taxon>
    </lineage>
</organism>
<proteinExistence type="predicted"/>
<reference evidence="1" key="1">
    <citation type="journal article" date="2015" name="Nature">
        <title>Complex archaea that bridge the gap between prokaryotes and eukaryotes.</title>
        <authorList>
            <person name="Spang A."/>
            <person name="Saw J.H."/>
            <person name="Jorgensen S.L."/>
            <person name="Zaremba-Niedzwiedzka K."/>
            <person name="Martijn J."/>
            <person name="Lind A.E."/>
            <person name="van Eijk R."/>
            <person name="Schleper C."/>
            <person name="Guy L."/>
            <person name="Ettema T.J."/>
        </authorList>
    </citation>
    <scope>NUCLEOTIDE SEQUENCE</scope>
</reference>
<sequence>MSDLTTYRCPTCGGNGFIDDLELEVPYCHTCSGMVPDTRLQAIADAWNEGDRVPLSYRSEKRYLRTEWPALAVLLDALVEGTADE</sequence>
<protein>
    <submittedName>
        <fullName evidence="1">Uncharacterized protein</fullName>
    </submittedName>
</protein>
<evidence type="ECO:0000313" key="1">
    <source>
        <dbReference type="EMBL" id="KKL82201.1"/>
    </source>
</evidence>
<dbReference type="AlphaFoldDB" id="A0A0F9FV65"/>